<dbReference type="Proteomes" id="UP000199318">
    <property type="component" value="Unassembled WGS sequence"/>
</dbReference>
<dbReference type="AlphaFoldDB" id="A0A1H9R6W8"/>
<dbReference type="Pfam" id="PF04405">
    <property type="entry name" value="ScdA_N"/>
    <property type="match status" value="1"/>
</dbReference>
<dbReference type="InterPro" id="IPR012312">
    <property type="entry name" value="Hemerythrin-like"/>
</dbReference>
<proteinExistence type="predicted"/>
<keyword evidence="3" id="KW-0479">Metal-binding</keyword>
<keyword evidence="7" id="KW-1185">Reference proteome</keyword>
<dbReference type="EMBL" id="FOGV01000004">
    <property type="protein sequence ID" value="SER68440.1"/>
    <property type="molecule type" value="Genomic_DNA"/>
</dbReference>
<accession>A0A1H9R6W8</accession>
<dbReference type="PANTHER" id="PTHR36438">
    <property type="entry name" value="IRON-SULFUR CLUSTER REPAIR PROTEIN YTFE"/>
    <property type="match status" value="1"/>
</dbReference>
<keyword evidence="4" id="KW-0408">Iron</keyword>
<dbReference type="RefSeq" id="WP_093072076.1">
    <property type="nucleotide sequence ID" value="NZ_FOGV01000004.1"/>
</dbReference>
<comment type="caution">
    <text evidence="6">The sequence shown here is derived from an EMBL/GenBank/DDBJ whole genome shotgun (WGS) entry which is preliminary data.</text>
</comment>
<organism evidence="6 7">
    <name type="scientific">Salisediminibacterium halotolerans</name>
    <dbReference type="NCBI Taxonomy" id="517425"/>
    <lineage>
        <taxon>Bacteria</taxon>
        <taxon>Bacillati</taxon>
        <taxon>Bacillota</taxon>
        <taxon>Bacilli</taxon>
        <taxon>Bacillales</taxon>
        <taxon>Bacillaceae</taxon>
        <taxon>Salisediminibacterium</taxon>
    </lineage>
</organism>
<dbReference type="NCBIfam" id="TIGR03652">
    <property type="entry name" value="FeS_repair_RIC"/>
    <property type="match status" value="1"/>
</dbReference>
<name>A0A1H9R6W8_9BACI</name>
<evidence type="ECO:0000256" key="3">
    <source>
        <dbReference type="ARBA" id="ARBA00022723"/>
    </source>
</evidence>
<dbReference type="InterPro" id="IPR019903">
    <property type="entry name" value="RIC_family"/>
</dbReference>
<dbReference type="STRING" id="1464123.SAMN05444126_10448"/>
<gene>
    <name evidence="6" type="ORF">SAMN05444126_10448</name>
</gene>
<evidence type="ECO:0000256" key="2">
    <source>
        <dbReference type="ARBA" id="ARBA00022490"/>
    </source>
</evidence>
<sequence>MTYKNQMVKDIVLEVPGSDELFKQNRIDFCCGGNRPLEEAVKEKGLNQAEIDAELDRIAEQTQVRKDFVDFQWQDLRSEKLIDHIVYHHHAFLQKDLPELEFYVTKIARVHGGDQPFLIELHNRFMNLKEELTDHLKKEEEILFPAIIEFEEKRSDEALTKAAARLDELESEHSGAGELLHSMRALTSDYSAPETACTTFRMTFNRLEQLESDLFQHIHLENNILFARVAAAAAQKA</sequence>
<evidence type="ECO:0000256" key="1">
    <source>
        <dbReference type="ARBA" id="ARBA00004496"/>
    </source>
</evidence>
<keyword evidence="2" id="KW-0963">Cytoplasm</keyword>
<evidence type="ECO:0000256" key="4">
    <source>
        <dbReference type="ARBA" id="ARBA00023004"/>
    </source>
</evidence>
<evidence type="ECO:0000313" key="6">
    <source>
        <dbReference type="EMBL" id="SER68440.1"/>
    </source>
</evidence>
<dbReference type="GO" id="GO:0046872">
    <property type="term" value="F:metal ion binding"/>
    <property type="evidence" value="ECO:0007669"/>
    <property type="project" value="UniProtKB-KW"/>
</dbReference>
<dbReference type="PANTHER" id="PTHR36438:SF1">
    <property type="entry name" value="IRON-SULFUR CLUSTER REPAIR PROTEIN YTFE"/>
    <property type="match status" value="1"/>
</dbReference>
<feature type="domain" description="Hemerythrin-like" evidence="5">
    <location>
        <begin position="82"/>
        <end position="228"/>
    </location>
</feature>
<protein>
    <submittedName>
        <fullName evidence="6">Regulator of cell morphogenesis and NO signaling</fullName>
    </submittedName>
</protein>
<comment type="subcellular location">
    <subcellularLocation>
        <location evidence="1">Cytoplasm</location>
    </subcellularLocation>
</comment>
<dbReference type="GO" id="GO:0005737">
    <property type="term" value="C:cytoplasm"/>
    <property type="evidence" value="ECO:0007669"/>
    <property type="project" value="UniProtKB-SubCell"/>
</dbReference>
<dbReference type="Pfam" id="PF01814">
    <property type="entry name" value="Hemerythrin"/>
    <property type="match status" value="1"/>
</dbReference>
<evidence type="ECO:0000259" key="5">
    <source>
        <dbReference type="Pfam" id="PF01814"/>
    </source>
</evidence>
<evidence type="ECO:0000313" key="7">
    <source>
        <dbReference type="Proteomes" id="UP000199318"/>
    </source>
</evidence>
<reference evidence="7" key="1">
    <citation type="submission" date="2016-10" db="EMBL/GenBank/DDBJ databases">
        <authorList>
            <person name="de Groot N.N."/>
        </authorList>
    </citation>
    <scope>NUCLEOTIDE SEQUENCE [LARGE SCALE GENOMIC DNA]</scope>
    <source>
        <strain evidence="7">10nlg</strain>
    </source>
</reference>
<dbReference type="OrthoDB" id="9797132at2"/>
<dbReference type="Gene3D" id="1.20.120.520">
    <property type="entry name" value="nmb1532 protein domain like"/>
    <property type="match status" value="1"/>
</dbReference>